<keyword evidence="2" id="KW-1185">Reference proteome</keyword>
<dbReference type="EMBL" id="CM043785">
    <property type="protein sequence ID" value="KAI4832062.1"/>
    <property type="molecule type" value="Genomic_DNA"/>
</dbReference>
<dbReference type="Proteomes" id="UP001057452">
    <property type="component" value="Chromosome 1"/>
</dbReference>
<accession>A0ACB9XXH7</accession>
<gene>
    <name evidence="1" type="ORF">KUCAC02_015046</name>
</gene>
<reference evidence="1" key="1">
    <citation type="submission" date="2022-05" db="EMBL/GenBank/DDBJ databases">
        <title>Chromosome-level genome of Chaenocephalus aceratus.</title>
        <authorList>
            <person name="Park H."/>
        </authorList>
    </citation>
    <scope>NUCLEOTIDE SEQUENCE</scope>
    <source>
        <strain evidence="1">KU_202001</strain>
    </source>
</reference>
<proteinExistence type="predicted"/>
<comment type="caution">
    <text evidence="1">The sequence shown here is derived from an EMBL/GenBank/DDBJ whole genome shotgun (WGS) entry which is preliminary data.</text>
</comment>
<name>A0ACB9XXH7_CHAAC</name>
<evidence type="ECO:0000313" key="1">
    <source>
        <dbReference type="EMBL" id="KAI4832062.1"/>
    </source>
</evidence>
<evidence type="ECO:0000313" key="2">
    <source>
        <dbReference type="Proteomes" id="UP001057452"/>
    </source>
</evidence>
<organism evidence="1 2">
    <name type="scientific">Chaenocephalus aceratus</name>
    <name type="common">Blackfin icefish</name>
    <name type="synonym">Chaenichthys aceratus</name>
    <dbReference type="NCBI Taxonomy" id="36190"/>
    <lineage>
        <taxon>Eukaryota</taxon>
        <taxon>Metazoa</taxon>
        <taxon>Chordata</taxon>
        <taxon>Craniata</taxon>
        <taxon>Vertebrata</taxon>
        <taxon>Euteleostomi</taxon>
        <taxon>Actinopterygii</taxon>
        <taxon>Neopterygii</taxon>
        <taxon>Teleostei</taxon>
        <taxon>Neoteleostei</taxon>
        <taxon>Acanthomorphata</taxon>
        <taxon>Eupercaria</taxon>
        <taxon>Perciformes</taxon>
        <taxon>Notothenioidei</taxon>
        <taxon>Channichthyidae</taxon>
        <taxon>Chaenocephalus</taxon>
    </lineage>
</organism>
<protein>
    <submittedName>
        <fullName evidence="1">Uncharacterized protein</fullName>
    </submittedName>
</protein>
<sequence length="30" mass="3602">MLVLLIDDRVMYTYITIMYKMFLVCTGKNL</sequence>